<keyword evidence="1" id="KW-0344">Guanine-nucleotide releasing factor</keyword>
<reference evidence="2 3" key="1">
    <citation type="submission" date="2021-06" db="EMBL/GenBank/DDBJ databases">
        <authorList>
            <person name="Palmer J.M."/>
        </authorList>
    </citation>
    <scope>NUCLEOTIDE SEQUENCE [LARGE SCALE GENOMIC DNA]</scope>
    <source>
        <strain evidence="2 3">XC_2019</strain>
        <tissue evidence="2">Muscle</tissue>
    </source>
</reference>
<dbReference type="SUPFAM" id="SSF46966">
    <property type="entry name" value="Spectrin repeat"/>
    <property type="match status" value="1"/>
</dbReference>
<gene>
    <name evidence="2" type="ORF">XENOCAPTIV_012109</name>
</gene>
<dbReference type="Proteomes" id="UP001434883">
    <property type="component" value="Unassembled WGS sequence"/>
</dbReference>
<evidence type="ECO:0000256" key="1">
    <source>
        <dbReference type="ARBA" id="ARBA00022658"/>
    </source>
</evidence>
<comment type="caution">
    <text evidence="2">The sequence shown here is derived from an EMBL/GenBank/DDBJ whole genome shotgun (WGS) entry which is preliminary data.</text>
</comment>
<dbReference type="Gene3D" id="1.20.58.60">
    <property type="match status" value="1"/>
</dbReference>
<dbReference type="PANTHER" id="PTHR22826">
    <property type="entry name" value="RHO GUANINE EXCHANGE FACTOR-RELATED"/>
    <property type="match status" value="1"/>
</dbReference>
<protein>
    <submittedName>
        <fullName evidence="2">Uncharacterized protein</fullName>
    </submittedName>
</protein>
<evidence type="ECO:0000313" key="2">
    <source>
        <dbReference type="EMBL" id="MEQ2199790.1"/>
    </source>
</evidence>
<name>A0ABV0QVG3_9TELE</name>
<organism evidence="2 3">
    <name type="scientific">Xenoophorus captivus</name>
    <dbReference type="NCBI Taxonomy" id="1517983"/>
    <lineage>
        <taxon>Eukaryota</taxon>
        <taxon>Metazoa</taxon>
        <taxon>Chordata</taxon>
        <taxon>Craniata</taxon>
        <taxon>Vertebrata</taxon>
        <taxon>Euteleostomi</taxon>
        <taxon>Actinopterygii</taxon>
        <taxon>Neopterygii</taxon>
        <taxon>Teleostei</taxon>
        <taxon>Neoteleostei</taxon>
        <taxon>Acanthomorphata</taxon>
        <taxon>Ovalentaria</taxon>
        <taxon>Atherinomorphae</taxon>
        <taxon>Cyprinodontiformes</taxon>
        <taxon>Goodeidae</taxon>
        <taxon>Xenoophorus</taxon>
    </lineage>
</organism>
<dbReference type="EMBL" id="JAHRIN010025464">
    <property type="protein sequence ID" value="MEQ2199790.1"/>
    <property type="molecule type" value="Genomic_DNA"/>
</dbReference>
<proteinExistence type="predicted"/>
<dbReference type="InterPro" id="IPR051336">
    <property type="entry name" value="RhoGEF_Guanine_NuclExch_SF"/>
</dbReference>
<accession>A0ABV0QVG3</accession>
<keyword evidence="3" id="KW-1185">Reference proteome</keyword>
<sequence length="171" mass="19508">VSQDGKALLDKLQRPLNPGSADSLMASANYSKAVHHVLDIIHEVLHHQRQLENIWQHRKVRLHQRLQLCVFQQDVQQNTYTNADKLLEAAEQLAQTGECDPEEIYQAAHQLEDRIQDFVRRVEQRKVLLDMSVLLAGCVSPCCVNNNNRLQQQVREGKAALINAPYGSRNL</sequence>
<dbReference type="PANTHER" id="PTHR22826:SF117">
    <property type="entry name" value="PLECKSTRIN HOMOLOGY DOMAIN-CONTAINING FAMILY G MEMBER 4B-RELATED"/>
    <property type="match status" value="1"/>
</dbReference>
<evidence type="ECO:0000313" key="3">
    <source>
        <dbReference type="Proteomes" id="UP001434883"/>
    </source>
</evidence>
<feature type="non-terminal residue" evidence="2">
    <location>
        <position position="1"/>
    </location>
</feature>